<evidence type="ECO:0000313" key="2">
    <source>
        <dbReference type="EMBL" id="THG33230.1"/>
    </source>
</evidence>
<feature type="transmembrane region" description="Helical" evidence="1">
    <location>
        <begin position="89"/>
        <end position="117"/>
    </location>
</feature>
<protein>
    <submittedName>
        <fullName evidence="2">DUF3054 domain-containing protein</fullName>
    </submittedName>
</protein>
<name>A0A4S4FRF5_9MICO</name>
<dbReference type="OrthoDB" id="3698172at2"/>
<dbReference type="Proteomes" id="UP000309133">
    <property type="component" value="Unassembled WGS sequence"/>
</dbReference>
<dbReference type="RefSeq" id="WP_136426011.1">
    <property type="nucleotide sequence ID" value="NZ_SSSM01000001.1"/>
</dbReference>
<feature type="transmembrane region" description="Helical" evidence="1">
    <location>
        <begin position="65"/>
        <end position="83"/>
    </location>
</feature>
<dbReference type="InterPro" id="IPR021414">
    <property type="entry name" value="DUF3054"/>
</dbReference>
<keyword evidence="3" id="KW-1185">Reference proteome</keyword>
<proteinExistence type="predicted"/>
<evidence type="ECO:0000313" key="3">
    <source>
        <dbReference type="Proteomes" id="UP000309133"/>
    </source>
</evidence>
<gene>
    <name evidence="2" type="ORF">E6C64_02425</name>
</gene>
<feature type="transmembrane region" description="Helical" evidence="1">
    <location>
        <begin position="7"/>
        <end position="27"/>
    </location>
</feature>
<organism evidence="2 3">
    <name type="scientific">Naasia lichenicola</name>
    <dbReference type="NCBI Taxonomy" id="2565933"/>
    <lineage>
        <taxon>Bacteria</taxon>
        <taxon>Bacillati</taxon>
        <taxon>Actinomycetota</taxon>
        <taxon>Actinomycetes</taxon>
        <taxon>Micrococcales</taxon>
        <taxon>Microbacteriaceae</taxon>
        <taxon>Naasia</taxon>
    </lineage>
</organism>
<reference evidence="2 3" key="1">
    <citation type="submission" date="2019-04" db="EMBL/GenBank/DDBJ databases">
        <authorList>
            <person name="Jiang L."/>
        </authorList>
    </citation>
    <scope>NUCLEOTIDE SEQUENCE [LARGE SCALE GENOMIC DNA]</scope>
    <source>
        <strain evidence="2 3">YIM 131853</strain>
    </source>
</reference>
<dbReference type="Pfam" id="PF11255">
    <property type="entry name" value="DUF3054"/>
    <property type="match status" value="1"/>
</dbReference>
<accession>A0A4S4FRF5</accession>
<feature type="transmembrane region" description="Helical" evidence="1">
    <location>
        <begin position="33"/>
        <end position="53"/>
    </location>
</feature>
<sequence>MPIHRSAVLSWLADTVLVLAFILIGRASHDEGIAGTVTTFLPFFAALQVGWLLRSGRSAERIRWSGLIIWATTVVLGLLLRAATGDGVALGFIVVTTITLAVFLLGWRAILLGIGAIRRRSRSSSA</sequence>
<comment type="caution">
    <text evidence="2">The sequence shown here is derived from an EMBL/GenBank/DDBJ whole genome shotgun (WGS) entry which is preliminary data.</text>
</comment>
<keyword evidence="1" id="KW-0812">Transmembrane</keyword>
<dbReference type="EMBL" id="SSSM01000001">
    <property type="protein sequence ID" value="THG33230.1"/>
    <property type="molecule type" value="Genomic_DNA"/>
</dbReference>
<evidence type="ECO:0000256" key="1">
    <source>
        <dbReference type="SAM" id="Phobius"/>
    </source>
</evidence>
<dbReference type="AlphaFoldDB" id="A0A4S4FRF5"/>
<keyword evidence="1" id="KW-1133">Transmembrane helix</keyword>
<keyword evidence="1" id="KW-0472">Membrane</keyword>